<comment type="caution">
    <text evidence="15">The sequence shown here is derived from an EMBL/GenBank/DDBJ whole genome shotgun (WGS) entry which is preliminary data.</text>
</comment>
<dbReference type="PANTHER" id="PTHR11082:SF5">
    <property type="entry name" value="TRNA-DIHYDROURIDINE(16_17) SYNTHASE [NAD(P)(+)]-LIKE"/>
    <property type="match status" value="1"/>
</dbReference>
<proteinExistence type="inferred from homology"/>
<dbReference type="PROSITE" id="PS01136">
    <property type="entry name" value="UPF0034"/>
    <property type="match status" value="1"/>
</dbReference>
<dbReference type="AlphaFoldDB" id="A0A9W7FZM4"/>
<dbReference type="SUPFAM" id="SSF51395">
    <property type="entry name" value="FMN-linked oxidoreductases"/>
    <property type="match status" value="1"/>
</dbReference>
<dbReference type="InterPro" id="IPR013785">
    <property type="entry name" value="Aldolase_TIM"/>
</dbReference>
<dbReference type="InterPro" id="IPR035587">
    <property type="entry name" value="DUS-like_FMN-bd"/>
</dbReference>
<evidence type="ECO:0000313" key="15">
    <source>
        <dbReference type="EMBL" id="GMI25198.1"/>
    </source>
</evidence>
<evidence type="ECO:0000256" key="2">
    <source>
        <dbReference type="ARBA" id="ARBA00022630"/>
    </source>
</evidence>
<evidence type="ECO:0000256" key="3">
    <source>
        <dbReference type="ARBA" id="ARBA00022643"/>
    </source>
</evidence>
<keyword evidence="7" id="KW-0520">NAD</keyword>
<keyword evidence="6" id="KW-0560">Oxidoreductase</keyword>
<evidence type="ECO:0000256" key="6">
    <source>
        <dbReference type="ARBA" id="ARBA00023002"/>
    </source>
</evidence>
<reference evidence="16" key="1">
    <citation type="journal article" date="2023" name="Commun. Biol.">
        <title>Genome analysis of Parmales, the sister group of diatoms, reveals the evolutionary specialization of diatoms from phago-mixotrophs to photoautotrophs.</title>
        <authorList>
            <person name="Ban H."/>
            <person name="Sato S."/>
            <person name="Yoshikawa S."/>
            <person name="Yamada K."/>
            <person name="Nakamura Y."/>
            <person name="Ichinomiya M."/>
            <person name="Sato N."/>
            <person name="Blanc-Mathieu R."/>
            <person name="Endo H."/>
            <person name="Kuwata A."/>
            <person name="Ogata H."/>
        </authorList>
    </citation>
    <scope>NUCLEOTIDE SEQUENCE [LARGE SCALE GENOMIC DNA]</scope>
</reference>
<dbReference type="Gene3D" id="3.20.20.70">
    <property type="entry name" value="Aldolase class I"/>
    <property type="match status" value="1"/>
</dbReference>
<evidence type="ECO:0000256" key="10">
    <source>
        <dbReference type="ARBA" id="ARBA00047287"/>
    </source>
</evidence>
<evidence type="ECO:0000256" key="1">
    <source>
        <dbReference type="ARBA" id="ARBA00001917"/>
    </source>
</evidence>
<dbReference type="CDD" id="cd02801">
    <property type="entry name" value="DUS_like_FMN"/>
    <property type="match status" value="1"/>
</dbReference>
<feature type="domain" description="DUS-like FMN-binding" evidence="14">
    <location>
        <begin position="32"/>
        <end position="287"/>
    </location>
</feature>
<keyword evidence="5" id="KW-0521">NADP</keyword>
<organism evidence="15 16">
    <name type="scientific">Triparma columacea</name>
    <dbReference type="NCBI Taxonomy" id="722753"/>
    <lineage>
        <taxon>Eukaryota</taxon>
        <taxon>Sar</taxon>
        <taxon>Stramenopiles</taxon>
        <taxon>Ochrophyta</taxon>
        <taxon>Bolidophyceae</taxon>
        <taxon>Parmales</taxon>
        <taxon>Triparmaceae</taxon>
        <taxon>Triparma</taxon>
    </lineage>
</organism>
<comment type="catalytic activity">
    <reaction evidence="11">
        <text>5,6-dihydrouridine(16) in tRNA + NADP(+) = uridine(16) in tRNA + NADPH + H(+)</text>
        <dbReference type="Rhea" id="RHEA:53376"/>
        <dbReference type="Rhea" id="RHEA-COMP:13543"/>
        <dbReference type="Rhea" id="RHEA-COMP:13544"/>
        <dbReference type="ChEBI" id="CHEBI:15378"/>
        <dbReference type="ChEBI" id="CHEBI:57783"/>
        <dbReference type="ChEBI" id="CHEBI:58349"/>
        <dbReference type="ChEBI" id="CHEBI:65315"/>
        <dbReference type="ChEBI" id="CHEBI:74443"/>
        <dbReference type="EC" id="1.3.1.88"/>
    </reaction>
    <physiologicalReaction direction="right-to-left" evidence="11">
        <dbReference type="Rhea" id="RHEA:53378"/>
    </physiologicalReaction>
</comment>
<keyword evidence="16" id="KW-1185">Reference proteome</keyword>
<evidence type="ECO:0000256" key="12">
    <source>
        <dbReference type="ARBA" id="ARBA00048934"/>
    </source>
</evidence>
<comment type="similarity">
    <text evidence="8">Belongs to the Dus family. Dus1 subfamily.</text>
</comment>
<dbReference type="Pfam" id="PF01207">
    <property type="entry name" value="Dus"/>
    <property type="match status" value="1"/>
</dbReference>
<accession>A0A9W7FZM4</accession>
<protein>
    <recommendedName>
        <fullName evidence="9">tRNA-dihydrouridine(16/17) synthase [NAD(P)(+)]</fullName>
        <ecNumber evidence="9">1.3.1.88</ecNumber>
    </recommendedName>
</protein>
<name>A0A9W7FZM4_9STRA</name>
<dbReference type="GO" id="GO:0050660">
    <property type="term" value="F:flavin adenine dinucleotide binding"/>
    <property type="evidence" value="ECO:0007669"/>
    <property type="project" value="InterPro"/>
</dbReference>
<dbReference type="GO" id="GO:0017150">
    <property type="term" value="F:tRNA dihydrouridine synthase activity"/>
    <property type="evidence" value="ECO:0007669"/>
    <property type="project" value="InterPro"/>
</dbReference>
<keyword evidence="4" id="KW-0819">tRNA processing</keyword>
<keyword evidence="2" id="KW-0285">Flavoprotein</keyword>
<sequence length="383" mass="42644">MSTLAPPPIPSSWYSSIHPPQHGHSSVILISAPMVGCSDLPYRKLYRTLNPNVHIVIFTEMFLSDLFSTSPSYRTQCFGNNPPPDPNLVVQFASNDPNTFLQASLHVQSLGFGGVDLNLGCPQKRAREGNYGSYLTEDWDLCRDILRNTVEDERIEIPVCAKIRIQEPREDKTSEERTVEFVLMLSEVGVSMITIHGRLRGIDTDRRFGAADLSVVRSCVSAVKGKGLNTKIVTNGNVRGVRDVGENLGFTGADGIMVGEELLRKPDLFGRFMEGRGEGGEEERKLRIVKAYLKILENLEVEEGMRLEDGAKSGKNGGMVRTVVEEGAEFERMSTWWTNLEVVKSHFRWILADRGERGSKKNFGKARKVGDVINGVKKRFGIA</sequence>
<evidence type="ECO:0000313" key="16">
    <source>
        <dbReference type="Proteomes" id="UP001165065"/>
    </source>
</evidence>
<dbReference type="EC" id="1.3.1.88" evidence="9"/>
<evidence type="ECO:0000256" key="5">
    <source>
        <dbReference type="ARBA" id="ARBA00022857"/>
    </source>
</evidence>
<dbReference type="PANTHER" id="PTHR11082">
    <property type="entry name" value="TRNA-DIHYDROURIDINE SYNTHASE"/>
    <property type="match status" value="1"/>
</dbReference>
<comment type="catalytic activity">
    <reaction evidence="12">
        <text>5,6-dihydrouridine(16) in tRNA + NAD(+) = uridine(16) in tRNA + NADH + H(+)</text>
        <dbReference type="Rhea" id="RHEA:53380"/>
        <dbReference type="Rhea" id="RHEA-COMP:13543"/>
        <dbReference type="Rhea" id="RHEA-COMP:13544"/>
        <dbReference type="ChEBI" id="CHEBI:15378"/>
        <dbReference type="ChEBI" id="CHEBI:57540"/>
        <dbReference type="ChEBI" id="CHEBI:57945"/>
        <dbReference type="ChEBI" id="CHEBI:65315"/>
        <dbReference type="ChEBI" id="CHEBI:74443"/>
        <dbReference type="EC" id="1.3.1.88"/>
    </reaction>
    <physiologicalReaction direction="right-to-left" evidence="12">
        <dbReference type="Rhea" id="RHEA:53382"/>
    </physiologicalReaction>
</comment>
<evidence type="ECO:0000256" key="11">
    <source>
        <dbReference type="ARBA" id="ARBA00047652"/>
    </source>
</evidence>
<dbReference type="OrthoDB" id="10262250at2759"/>
<dbReference type="InterPro" id="IPR018517">
    <property type="entry name" value="tRNA_hU_synthase_CS"/>
</dbReference>
<evidence type="ECO:0000256" key="7">
    <source>
        <dbReference type="ARBA" id="ARBA00023027"/>
    </source>
</evidence>
<dbReference type="EMBL" id="BRYA01000604">
    <property type="protein sequence ID" value="GMI25198.1"/>
    <property type="molecule type" value="Genomic_DNA"/>
</dbReference>
<evidence type="ECO:0000256" key="4">
    <source>
        <dbReference type="ARBA" id="ARBA00022694"/>
    </source>
</evidence>
<evidence type="ECO:0000256" key="8">
    <source>
        <dbReference type="ARBA" id="ARBA00038313"/>
    </source>
</evidence>
<keyword evidence="3" id="KW-0288">FMN</keyword>
<comment type="cofactor">
    <cofactor evidence="1">
        <name>FMN</name>
        <dbReference type="ChEBI" id="CHEBI:58210"/>
    </cofactor>
</comment>
<comment type="catalytic activity">
    <reaction evidence="10">
        <text>5,6-dihydrouridine(17) in tRNA + NAD(+) = uridine(17) in tRNA + NADH + H(+)</text>
        <dbReference type="Rhea" id="RHEA:53372"/>
        <dbReference type="Rhea" id="RHEA-COMP:13541"/>
        <dbReference type="Rhea" id="RHEA-COMP:13542"/>
        <dbReference type="ChEBI" id="CHEBI:15378"/>
        <dbReference type="ChEBI" id="CHEBI:57540"/>
        <dbReference type="ChEBI" id="CHEBI:57945"/>
        <dbReference type="ChEBI" id="CHEBI:65315"/>
        <dbReference type="ChEBI" id="CHEBI:74443"/>
        <dbReference type="EC" id="1.3.1.88"/>
    </reaction>
    <physiologicalReaction direction="right-to-left" evidence="10">
        <dbReference type="Rhea" id="RHEA:53374"/>
    </physiologicalReaction>
</comment>
<evidence type="ECO:0000256" key="9">
    <source>
        <dbReference type="ARBA" id="ARBA00038890"/>
    </source>
</evidence>
<gene>
    <name evidence="15" type="ORF">TrCOL_g4949</name>
</gene>
<evidence type="ECO:0000259" key="14">
    <source>
        <dbReference type="Pfam" id="PF01207"/>
    </source>
</evidence>
<evidence type="ECO:0000256" key="13">
    <source>
        <dbReference type="ARBA" id="ARBA00049467"/>
    </source>
</evidence>
<dbReference type="Proteomes" id="UP001165065">
    <property type="component" value="Unassembled WGS sequence"/>
</dbReference>
<comment type="catalytic activity">
    <reaction evidence="13">
        <text>5,6-dihydrouridine(17) in tRNA + NADP(+) = uridine(17) in tRNA + NADPH + H(+)</text>
        <dbReference type="Rhea" id="RHEA:53368"/>
        <dbReference type="Rhea" id="RHEA-COMP:13541"/>
        <dbReference type="Rhea" id="RHEA-COMP:13542"/>
        <dbReference type="ChEBI" id="CHEBI:15378"/>
        <dbReference type="ChEBI" id="CHEBI:57783"/>
        <dbReference type="ChEBI" id="CHEBI:58349"/>
        <dbReference type="ChEBI" id="CHEBI:65315"/>
        <dbReference type="ChEBI" id="CHEBI:74443"/>
        <dbReference type="EC" id="1.3.1.88"/>
    </reaction>
    <physiologicalReaction direction="right-to-left" evidence="13">
        <dbReference type="Rhea" id="RHEA:53370"/>
    </physiologicalReaction>
</comment>